<evidence type="ECO:0000256" key="1">
    <source>
        <dbReference type="ARBA" id="ARBA00022857"/>
    </source>
</evidence>
<dbReference type="FunFam" id="3.40.50.720:FF:000085">
    <property type="entry name" value="Dihydroflavonol reductase"/>
    <property type="match status" value="1"/>
</dbReference>
<dbReference type="PANTHER" id="PTHR10366">
    <property type="entry name" value="NAD DEPENDENT EPIMERASE/DEHYDRATASE"/>
    <property type="match status" value="1"/>
</dbReference>
<dbReference type="PANTHER" id="PTHR10366:SF628">
    <property type="entry name" value="NAD(P)-BINDING ROSSMANN-FOLD SUPERFAMILY PROTEIN"/>
    <property type="match status" value="1"/>
</dbReference>
<sequence>MEGSESEGNRNGAPEVYCVTGATGYIGSWLVKTLLERGHTVHATVRDPAKCLHLLPLSAGSDRLRLFRADLEEEGSFDEAVKGCDGVFHVAASMQFSVPAAENSESYVQSNIIDPAIKGTLDILKSCLKSGTVNRVVLTSSISTMTAKDRSGNPISVVDESCKTPVHRVSDAKASGWAYALSKILTEEAAFRFASENRINLVAVITSTVGGPFLTSNVPSSIRVLLSPLTGDSELYGILSAVNARMGSIALVHIEDICDAHIFLMEHDEAEGRYICAAQSCPMSKLVLYLAQAFPSSDSKSIVVEEEQNNPVPSELSSKKLRDLGFNYKHGIEDIINQSVSSCLGFGLLPRTAK</sequence>
<protein>
    <submittedName>
        <fullName evidence="5">Dihydroflavonol 4-reductase 3B</fullName>
    </submittedName>
</protein>
<feature type="domain" description="NAD-dependent epimerase/dehydratase" evidence="4">
    <location>
        <begin position="18"/>
        <end position="270"/>
    </location>
</feature>
<dbReference type="Pfam" id="PF01370">
    <property type="entry name" value="Epimerase"/>
    <property type="match status" value="1"/>
</dbReference>
<dbReference type="InterPro" id="IPR036291">
    <property type="entry name" value="NAD(P)-bd_dom_sf"/>
</dbReference>
<organism evidence="5">
    <name type="scientific">x Comagaria rosea</name>
    <dbReference type="NCBI Taxonomy" id="2841020"/>
    <lineage>
        <taxon>Eukaryota</taxon>
        <taxon>Viridiplantae</taxon>
        <taxon>Streptophyta</taxon>
        <taxon>Embryophyta</taxon>
        <taxon>Tracheophyta</taxon>
        <taxon>Spermatophyta</taxon>
        <taxon>Magnoliopsida</taxon>
        <taxon>eudicotyledons</taxon>
        <taxon>Gunneridae</taxon>
        <taxon>Pentapetalae</taxon>
        <taxon>rosids</taxon>
        <taxon>fabids</taxon>
        <taxon>Rosales</taxon>
        <taxon>Rosaceae</taxon>
        <taxon>Rosoideae</taxon>
        <taxon>Potentilleae</taxon>
        <taxon>Fragariinae</taxon>
        <taxon>x Comagaria</taxon>
    </lineage>
</organism>
<name>A0A8F4ST95_9ROSA</name>
<dbReference type="CDD" id="cd08958">
    <property type="entry name" value="FR_SDR_e"/>
    <property type="match status" value="1"/>
</dbReference>
<proteinExistence type="evidence at transcript level"/>
<dbReference type="AlphaFoldDB" id="A0A8F4ST95"/>
<dbReference type="SUPFAM" id="SSF51735">
    <property type="entry name" value="NAD(P)-binding Rossmann-fold domains"/>
    <property type="match status" value="1"/>
</dbReference>
<dbReference type="Gene3D" id="3.40.50.720">
    <property type="entry name" value="NAD(P)-binding Rossmann-like Domain"/>
    <property type="match status" value="1"/>
</dbReference>
<evidence type="ECO:0000256" key="2">
    <source>
        <dbReference type="ARBA" id="ARBA00023002"/>
    </source>
</evidence>
<evidence type="ECO:0000259" key="4">
    <source>
        <dbReference type="Pfam" id="PF01370"/>
    </source>
</evidence>
<reference evidence="5" key="1">
    <citation type="submission" date="2020-05" db="EMBL/GenBank/DDBJ databases">
        <authorList>
            <person name="Huang Y."/>
            <person name="Li Y."/>
            <person name="Li H."/>
            <person name="Chen T."/>
        </authorList>
    </citation>
    <scope>NUCLEOTIDE SEQUENCE</scope>
</reference>
<keyword evidence="1" id="KW-0521">NADP</keyword>
<gene>
    <name evidence="5" type="primary">DFR3B</name>
</gene>
<dbReference type="EMBL" id="MT465581">
    <property type="protein sequence ID" value="QXF78473.1"/>
    <property type="molecule type" value="mRNA"/>
</dbReference>
<evidence type="ECO:0000256" key="3">
    <source>
        <dbReference type="ARBA" id="ARBA00023445"/>
    </source>
</evidence>
<dbReference type="InterPro" id="IPR001509">
    <property type="entry name" value="Epimerase_deHydtase"/>
</dbReference>
<evidence type="ECO:0000313" key="5">
    <source>
        <dbReference type="EMBL" id="QXF78473.1"/>
    </source>
</evidence>
<keyword evidence="2" id="KW-0560">Oxidoreductase</keyword>
<accession>A0A8F4ST95</accession>
<dbReference type="GO" id="GO:0016616">
    <property type="term" value="F:oxidoreductase activity, acting on the CH-OH group of donors, NAD or NADP as acceptor"/>
    <property type="evidence" value="ECO:0007669"/>
    <property type="project" value="TreeGrafter"/>
</dbReference>
<comment type="similarity">
    <text evidence="3">Belongs to the NAD(P)-dependent epimerase/dehydratase family. Dihydroflavonol-4-reductase subfamily.</text>
</comment>
<dbReference type="InterPro" id="IPR050425">
    <property type="entry name" value="NAD(P)_dehydrat-like"/>
</dbReference>